<dbReference type="EMBL" id="JAAIUW010000008">
    <property type="protein sequence ID" value="KAF7820905.1"/>
    <property type="molecule type" value="Genomic_DNA"/>
</dbReference>
<protein>
    <submittedName>
        <fullName evidence="1">Uncharacterized protein</fullName>
    </submittedName>
</protein>
<sequence length="111" mass="12811">MFSLSDSMFSVDSQLDFVDGLDLFCSNLEFDNLYAKTICVVVRITCFHIRLGDQFVYITCFLIGFNDPIFVSDFENAFFSLVLTFDCSSWNSLPQYKLLGLCFVYGFKHSR</sequence>
<name>A0A834TFL5_9FABA</name>
<gene>
    <name evidence="1" type="ORF">G2W53_026360</name>
</gene>
<evidence type="ECO:0000313" key="1">
    <source>
        <dbReference type="EMBL" id="KAF7820905.1"/>
    </source>
</evidence>
<dbReference type="Proteomes" id="UP000634136">
    <property type="component" value="Unassembled WGS sequence"/>
</dbReference>
<evidence type="ECO:0000313" key="2">
    <source>
        <dbReference type="Proteomes" id="UP000634136"/>
    </source>
</evidence>
<reference evidence="1" key="1">
    <citation type="submission" date="2020-09" db="EMBL/GenBank/DDBJ databases">
        <title>Genome-Enabled Discovery of Anthraquinone Biosynthesis in Senna tora.</title>
        <authorList>
            <person name="Kang S.-H."/>
            <person name="Pandey R.P."/>
            <person name="Lee C.-M."/>
            <person name="Sim J.-S."/>
            <person name="Jeong J.-T."/>
            <person name="Choi B.-S."/>
            <person name="Jung M."/>
            <person name="Ginzburg D."/>
            <person name="Zhao K."/>
            <person name="Won S.Y."/>
            <person name="Oh T.-J."/>
            <person name="Yu Y."/>
            <person name="Kim N.-H."/>
            <person name="Lee O.R."/>
            <person name="Lee T.-H."/>
            <person name="Bashyal P."/>
            <person name="Kim T.-S."/>
            <person name="Lee W.-H."/>
            <person name="Kawkins C."/>
            <person name="Kim C.-K."/>
            <person name="Kim J.S."/>
            <person name="Ahn B.O."/>
            <person name="Rhee S.Y."/>
            <person name="Sohng J.K."/>
        </authorList>
    </citation>
    <scope>NUCLEOTIDE SEQUENCE</scope>
    <source>
        <tissue evidence="1">Leaf</tissue>
    </source>
</reference>
<proteinExistence type="predicted"/>
<organism evidence="1 2">
    <name type="scientific">Senna tora</name>
    <dbReference type="NCBI Taxonomy" id="362788"/>
    <lineage>
        <taxon>Eukaryota</taxon>
        <taxon>Viridiplantae</taxon>
        <taxon>Streptophyta</taxon>
        <taxon>Embryophyta</taxon>
        <taxon>Tracheophyta</taxon>
        <taxon>Spermatophyta</taxon>
        <taxon>Magnoliopsida</taxon>
        <taxon>eudicotyledons</taxon>
        <taxon>Gunneridae</taxon>
        <taxon>Pentapetalae</taxon>
        <taxon>rosids</taxon>
        <taxon>fabids</taxon>
        <taxon>Fabales</taxon>
        <taxon>Fabaceae</taxon>
        <taxon>Caesalpinioideae</taxon>
        <taxon>Cassia clade</taxon>
        <taxon>Senna</taxon>
    </lineage>
</organism>
<keyword evidence="2" id="KW-1185">Reference proteome</keyword>
<accession>A0A834TFL5</accession>
<comment type="caution">
    <text evidence="1">The sequence shown here is derived from an EMBL/GenBank/DDBJ whole genome shotgun (WGS) entry which is preliminary data.</text>
</comment>
<dbReference type="AlphaFoldDB" id="A0A834TFL5"/>